<keyword evidence="9" id="KW-0406">Ion transport</keyword>
<accession>A0A848CDM6</accession>
<keyword evidence="10 13" id="KW-0472">Membrane</keyword>
<dbReference type="GO" id="GO:0005886">
    <property type="term" value="C:plasma membrane"/>
    <property type="evidence" value="ECO:0007669"/>
    <property type="project" value="UniProtKB-SubCell"/>
</dbReference>
<evidence type="ECO:0000256" key="13">
    <source>
        <dbReference type="SAM" id="Phobius"/>
    </source>
</evidence>
<comment type="subcellular location">
    <subcellularLocation>
        <location evidence="1">Cell membrane</location>
        <topology evidence="1">Multi-pass membrane protein</topology>
    </subcellularLocation>
</comment>
<evidence type="ECO:0008006" key="16">
    <source>
        <dbReference type="Google" id="ProtNLM"/>
    </source>
</evidence>
<comment type="similarity">
    <text evidence="2">Belongs to the sodium:solute symporter (SSF) (TC 2.A.21) family.</text>
</comment>
<feature type="transmembrane region" description="Helical" evidence="13">
    <location>
        <begin position="74"/>
        <end position="95"/>
    </location>
</feature>
<dbReference type="PANTHER" id="PTHR48086:SF3">
    <property type="entry name" value="SODIUM_PROLINE SYMPORTER"/>
    <property type="match status" value="1"/>
</dbReference>
<keyword evidence="8" id="KW-0915">Sodium</keyword>
<keyword evidence="5 13" id="KW-0812">Transmembrane</keyword>
<feature type="transmembrane region" description="Helical" evidence="13">
    <location>
        <begin position="6"/>
        <end position="22"/>
    </location>
</feature>
<dbReference type="GO" id="GO:0006814">
    <property type="term" value="P:sodium ion transport"/>
    <property type="evidence" value="ECO:0007669"/>
    <property type="project" value="UniProtKB-KW"/>
</dbReference>
<keyword evidence="6" id="KW-0769">Symport</keyword>
<evidence type="ECO:0000256" key="2">
    <source>
        <dbReference type="ARBA" id="ARBA00006434"/>
    </source>
</evidence>
<evidence type="ECO:0000313" key="14">
    <source>
        <dbReference type="EMBL" id="NME51724.1"/>
    </source>
</evidence>
<evidence type="ECO:0000256" key="10">
    <source>
        <dbReference type="ARBA" id="ARBA00023136"/>
    </source>
</evidence>
<dbReference type="Proteomes" id="UP000522333">
    <property type="component" value="Unassembled WGS sequence"/>
</dbReference>
<name>A0A848CDM6_9BACT</name>
<dbReference type="InterPro" id="IPR050277">
    <property type="entry name" value="Sodium:Solute_Symporter"/>
</dbReference>
<evidence type="ECO:0000256" key="9">
    <source>
        <dbReference type="ARBA" id="ARBA00023065"/>
    </source>
</evidence>
<organism evidence="14 15">
    <name type="scientific">Desulfovibrio piger</name>
    <dbReference type="NCBI Taxonomy" id="901"/>
    <lineage>
        <taxon>Bacteria</taxon>
        <taxon>Pseudomonadati</taxon>
        <taxon>Thermodesulfobacteriota</taxon>
        <taxon>Desulfovibrionia</taxon>
        <taxon>Desulfovibrionales</taxon>
        <taxon>Desulfovibrionaceae</taxon>
        <taxon>Desulfovibrio</taxon>
    </lineage>
</organism>
<dbReference type="InterPro" id="IPR038377">
    <property type="entry name" value="Na/Glc_symporter_sf"/>
</dbReference>
<comment type="caution">
    <text evidence="14">The sequence shown here is derived from an EMBL/GenBank/DDBJ whole genome shotgun (WGS) entry which is preliminary data.</text>
</comment>
<evidence type="ECO:0000256" key="4">
    <source>
        <dbReference type="ARBA" id="ARBA00022475"/>
    </source>
</evidence>
<evidence type="ECO:0000256" key="3">
    <source>
        <dbReference type="ARBA" id="ARBA00022448"/>
    </source>
</evidence>
<reference evidence="14 15" key="1">
    <citation type="submission" date="2020-04" db="EMBL/GenBank/DDBJ databases">
        <authorList>
            <person name="Hitch T.C.A."/>
            <person name="Wylensek D."/>
            <person name="Clavel T."/>
        </authorList>
    </citation>
    <scope>NUCLEOTIDE SEQUENCE [LARGE SCALE GENOMIC DNA]</scope>
    <source>
        <strain evidence="14 15">PG-251-APC-1</strain>
    </source>
</reference>
<evidence type="ECO:0000256" key="6">
    <source>
        <dbReference type="ARBA" id="ARBA00022847"/>
    </source>
</evidence>
<keyword evidence="3" id="KW-0813">Transport</keyword>
<comment type="catalytic activity">
    <reaction evidence="12">
        <text>L-proline(in) + Na(+)(in) = L-proline(out) + Na(+)(out)</text>
        <dbReference type="Rhea" id="RHEA:28967"/>
        <dbReference type="ChEBI" id="CHEBI:29101"/>
        <dbReference type="ChEBI" id="CHEBI:60039"/>
    </reaction>
</comment>
<dbReference type="EMBL" id="JABAFY010000010">
    <property type="protein sequence ID" value="NME51724.1"/>
    <property type="molecule type" value="Genomic_DNA"/>
</dbReference>
<protein>
    <recommendedName>
        <fullName evidence="16">Sodium-solute symporter</fullName>
    </recommendedName>
</protein>
<gene>
    <name evidence="14" type="ORF">HF854_04065</name>
</gene>
<dbReference type="AlphaFoldDB" id="A0A848CDM6"/>
<sequence length="102" mass="11105">MLKTASLIGLVLYFVILLLVVLKEKKNSDVEDYFFAGRSLPFWALSITFIASWWGGGSALSTADLAFADGMGAFWYYGEPVLVATLLMGLGARAIRSVGYLT</sequence>
<evidence type="ECO:0000256" key="8">
    <source>
        <dbReference type="ARBA" id="ARBA00023053"/>
    </source>
</evidence>
<proteinExistence type="inferred from homology"/>
<evidence type="ECO:0000256" key="12">
    <source>
        <dbReference type="ARBA" id="ARBA00033708"/>
    </source>
</evidence>
<evidence type="ECO:0000256" key="11">
    <source>
        <dbReference type="ARBA" id="ARBA00023201"/>
    </source>
</evidence>
<keyword evidence="11" id="KW-0739">Sodium transport</keyword>
<dbReference type="InterPro" id="IPR001734">
    <property type="entry name" value="Na/solute_symporter"/>
</dbReference>
<keyword evidence="7 13" id="KW-1133">Transmembrane helix</keyword>
<evidence type="ECO:0000256" key="1">
    <source>
        <dbReference type="ARBA" id="ARBA00004651"/>
    </source>
</evidence>
<dbReference type="RefSeq" id="WP_168935182.1">
    <property type="nucleotide sequence ID" value="NZ_CAMMAI010000030.1"/>
</dbReference>
<feature type="transmembrane region" description="Helical" evidence="13">
    <location>
        <begin position="34"/>
        <end position="54"/>
    </location>
</feature>
<evidence type="ECO:0000313" key="15">
    <source>
        <dbReference type="Proteomes" id="UP000522333"/>
    </source>
</evidence>
<dbReference type="PANTHER" id="PTHR48086">
    <property type="entry name" value="SODIUM/PROLINE SYMPORTER-RELATED"/>
    <property type="match status" value="1"/>
</dbReference>
<dbReference type="GO" id="GO:0015293">
    <property type="term" value="F:symporter activity"/>
    <property type="evidence" value="ECO:0007669"/>
    <property type="project" value="UniProtKB-KW"/>
</dbReference>
<evidence type="ECO:0000256" key="5">
    <source>
        <dbReference type="ARBA" id="ARBA00022692"/>
    </source>
</evidence>
<evidence type="ECO:0000256" key="7">
    <source>
        <dbReference type="ARBA" id="ARBA00022989"/>
    </source>
</evidence>
<keyword evidence="4" id="KW-1003">Cell membrane</keyword>
<dbReference type="PROSITE" id="PS50283">
    <property type="entry name" value="NA_SOLUT_SYMP_3"/>
    <property type="match status" value="1"/>
</dbReference>
<dbReference type="Gene3D" id="1.20.1730.10">
    <property type="entry name" value="Sodium/glucose cotransporter"/>
    <property type="match status" value="1"/>
</dbReference>